<name>A0A410L0N3_BACVE</name>
<dbReference type="AlphaFoldDB" id="A0A410L0N3"/>
<evidence type="ECO:0000313" key="1">
    <source>
        <dbReference type="EMBL" id="QOY25719.1"/>
    </source>
</evidence>
<sequence length="117" mass="13055">MKYVILSLLLSFFMVLFPPSDVALPSQLVTETDSHVQISVYPQETDSAKTPVQTKTAPQGLSKGYGALSRMISLLSVKPLDQFIDSTMERTCAIPIQYQSNYLRHQTISHCQSVFTV</sequence>
<gene>
    <name evidence="1" type="primary">khtS</name>
    <name evidence="1" type="ORF">BACVE_000648</name>
</gene>
<evidence type="ECO:0000313" key="2">
    <source>
        <dbReference type="Proteomes" id="UP000587477"/>
    </source>
</evidence>
<reference evidence="2" key="1">
    <citation type="submission" date="2020-10" db="EMBL/GenBank/DDBJ databases">
        <title>Complete genome sequence of Bacillus velezensis NST6.</title>
        <authorList>
            <person name="Choi J."/>
        </authorList>
    </citation>
    <scope>NUCLEOTIDE SEQUENCE [LARGE SCALE GENOMIC DNA]</scope>
    <source>
        <strain evidence="2">NST6</strain>
    </source>
</reference>
<organism evidence="1 2">
    <name type="scientific">Bacillus velezensis</name>
    <dbReference type="NCBI Taxonomy" id="492670"/>
    <lineage>
        <taxon>Bacteria</taxon>
        <taxon>Bacillati</taxon>
        <taxon>Bacillota</taxon>
        <taxon>Bacilli</taxon>
        <taxon>Bacillales</taxon>
        <taxon>Bacillaceae</taxon>
        <taxon>Bacillus</taxon>
        <taxon>Bacillus amyloliquefaciens group</taxon>
    </lineage>
</organism>
<dbReference type="Proteomes" id="UP000587477">
    <property type="component" value="Chromosome"/>
</dbReference>
<dbReference type="RefSeq" id="WP_014417322.1">
    <property type="nucleotide sequence ID" value="NZ_CP011347.1"/>
</dbReference>
<proteinExistence type="predicted"/>
<dbReference type="EMBL" id="CP063687">
    <property type="protein sequence ID" value="QOY25719.1"/>
    <property type="molecule type" value="Genomic_DNA"/>
</dbReference>
<protein>
    <submittedName>
        <fullName evidence="1">K(+)/H(+) antiporter modulator KhtS</fullName>
    </submittedName>
</protein>
<accession>A0A410L0N3</accession>